<dbReference type="CDD" id="cd06225">
    <property type="entry name" value="HAMP"/>
    <property type="match status" value="1"/>
</dbReference>
<reference evidence="9 10" key="1">
    <citation type="submission" date="2016-10" db="EMBL/GenBank/DDBJ databases">
        <authorList>
            <person name="de Groot N.N."/>
        </authorList>
    </citation>
    <scope>NUCLEOTIDE SEQUENCE [LARGE SCALE GENOMIC DNA]</scope>
    <source>
        <strain evidence="9 10">ATCC 43154</strain>
    </source>
</reference>
<dbReference type="SMART" id="SM00283">
    <property type="entry name" value="MA"/>
    <property type="match status" value="1"/>
</dbReference>
<keyword evidence="10" id="KW-1185">Reference proteome</keyword>
<dbReference type="Pfam" id="PF00672">
    <property type="entry name" value="HAMP"/>
    <property type="match status" value="1"/>
</dbReference>
<gene>
    <name evidence="9" type="ORF">SAMN02982985_03786</name>
</gene>
<evidence type="ECO:0000313" key="10">
    <source>
        <dbReference type="Proteomes" id="UP000199470"/>
    </source>
</evidence>
<keyword evidence="5" id="KW-0175">Coiled coil</keyword>
<comment type="subcellular location">
    <subcellularLocation>
        <location evidence="1">Membrane</location>
    </subcellularLocation>
</comment>
<dbReference type="PROSITE" id="PS50885">
    <property type="entry name" value="HAMP"/>
    <property type="match status" value="1"/>
</dbReference>
<organism evidence="9 10">
    <name type="scientific">Rugamonas rubra</name>
    <dbReference type="NCBI Taxonomy" id="758825"/>
    <lineage>
        <taxon>Bacteria</taxon>
        <taxon>Pseudomonadati</taxon>
        <taxon>Pseudomonadota</taxon>
        <taxon>Betaproteobacteria</taxon>
        <taxon>Burkholderiales</taxon>
        <taxon>Oxalobacteraceae</taxon>
        <taxon>Telluria group</taxon>
        <taxon>Rugamonas</taxon>
    </lineage>
</organism>
<dbReference type="Proteomes" id="UP000199470">
    <property type="component" value="Unassembled WGS sequence"/>
</dbReference>
<dbReference type="STRING" id="758825.SAMN02982985_03786"/>
<dbReference type="InterPro" id="IPR047347">
    <property type="entry name" value="YvaQ-like_sensor"/>
</dbReference>
<dbReference type="SUPFAM" id="SSF58104">
    <property type="entry name" value="Methyl-accepting chemotaxis protein (MCP) signaling domain"/>
    <property type="match status" value="1"/>
</dbReference>
<sequence length="568" mass="60103">MKFADLKIGMRLGGGFGLVMLLMVAMAAAGIWRLQAVGQLSEEMVGSAMLKERLTAEWHNLISVSGVRVIAYAKNAEQAESKAESDKAAATRARVNEIQKQLEPMLVSEQEKTLLEAVSAVRKQYAATRDQVFKLKKGGDIDGTRKLVDDKLEPQFIAYLANVEKIGQYEAGVGRALAAQVQEQYHQGQTFLLALAGGALLLGSWFAYVITHSITAPLHKAVKIAQTVAAGDLSSNIDVRSRDEAGMLLQALKEMNASLVSIVGQVRGGTDTIATASSQIASGNLDLSSRTEQQASSLQQTASSMEQLTATVKQNGDNSRQAHTLALTASEVALKGGAVVNQVVDTMGMINESAHKIVDIITVIDGIAFQTNILALNAAVEAARAGEQGRGFAVVASEVRNLAQRSAAAAKEIKTLIGDSVDKVELGARLVEQAGTTMKEIVVHVRHVTDIIGDITTASTEQTVGIEQINQAIAQMDQVTQQNAALVEEAAAAAAQLQEQSFALAEVVSVFQLSGNRTTRPSAPALAAPPVRLAVARPQAARKPAGKALAVSQTARSAAAKAPEWEEF</sequence>
<proteinExistence type="inferred from homology"/>
<evidence type="ECO:0000256" key="1">
    <source>
        <dbReference type="ARBA" id="ARBA00004370"/>
    </source>
</evidence>
<evidence type="ECO:0000256" key="3">
    <source>
        <dbReference type="ARBA" id="ARBA00029447"/>
    </source>
</evidence>
<evidence type="ECO:0000313" key="9">
    <source>
        <dbReference type="EMBL" id="SFM35733.1"/>
    </source>
</evidence>
<evidence type="ECO:0000259" key="7">
    <source>
        <dbReference type="PROSITE" id="PS50111"/>
    </source>
</evidence>
<feature type="coiled-coil region" evidence="5">
    <location>
        <begin position="469"/>
        <end position="496"/>
    </location>
</feature>
<feature type="domain" description="Methyl-accepting transducer" evidence="7">
    <location>
        <begin position="269"/>
        <end position="498"/>
    </location>
</feature>
<comment type="similarity">
    <text evidence="3">Belongs to the methyl-accepting chemotaxis (MCP) protein family.</text>
</comment>
<feature type="domain" description="HAMP" evidence="8">
    <location>
        <begin position="212"/>
        <end position="264"/>
    </location>
</feature>
<accession>A0A1I4Q7X3</accession>
<keyword evidence="6" id="KW-0812">Transmembrane</keyword>
<dbReference type="InterPro" id="IPR051310">
    <property type="entry name" value="MCP_chemotaxis"/>
</dbReference>
<dbReference type="InterPro" id="IPR004089">
    <property type="entry name" value="MCPsignal_dom"/>
</dbReference>
<evidence type="ECO:0000256" key="4">
    <source>
        <dbReference type="PROSITE-ProRule" id="PRU00284"/>
    </source>
</evidence>
<evidence type="ECO:0000256" key="5">
    <source>
        <dbReference type="SAM" id="Coils"/>
    </source>
</evidence>
<dbReference type="SMART" id="SM00304">
    <property type="entry name" value="HAMP"/>
    <property type="match status" value="1"/>
</dbReference>
<keyword evidence="4" id="KW-0807">Transducer</keyword>
<dbReference type="PANTHER" id="PTHR43531:SF14">
    <property type="entry name" value="METHYL-ACCEPTING CHEMOTAXIS PROTEIN I-RELATED"/>
    <property type="match status" value="1"/>
</dbReference>
<keyword evidence="6" id="KW-1133">Transmembrane helix</keyword>
<dbReference type="GO" id="GO:0004888">
    <property type="term" value="F:transmembrane signaling receptor activity"/>
    <property type="evidence" value="ECO:0007669"/>
    <property type="project" value="TreeGrafter"/>
</dbReference>
<protein>
    <submittedName>
        <fullName evidence="9">Methyl-accepting chemotaxis protein</fullName>
    </submittedName>
</protein>
<feature type="transmembrane region" description="Helical" evidence="6">
    <location>
        <begin position="12"/>
        <end position="32"/>
    </location>
</feature>
<name>A0A1I4Q7X3_9BURK</name>
<dbReference type="InterPro" id="IPR024478">
    <property type="entry name" value="HlyB_4HB_MCP"/>
</dbReference>
<dbReference type="FunFam" id="1.10.287.950:FF:000001">
    <property type="entry name" value="Methyl-accepting chemotaxis sensory transducer"/>
    <property type="match status" value="1"/>
</dbReference>
<dbReference type="Pfam" id="PF12729">
    <property type="entry name" value="4HB_MCP_1"/>
    <property type="match status" value="1"/>
</dbReference>
<dbReference type="Pfam" id="PF00015">
    <property type="entry name" value="MCPsignal"/>
    <property type="match status" value="1"/>
</dbReference>
<evidence type="ECO:0000256" key="6">
    <source>
        <dbReference type="SAM" id="Phobius"/>
    </source>
</evidence>
<dbReference type="Gene3D" id="1.10.287.950">
    <property type="entry name" value="Methyl-accepting chemotaxis protein"/>
    <property type="match status" value="1"/>
</dbReference>
<evidence type="ECO:0000259" key="8">
    <source>
        <dbReference type="PROSITE" id="PS50885"/>
    </source>
</evidence>
<dbReference type="PROSITE" id="PS50111">
    <property type="entry name" value="CHEMOTAXIS_TRANSDUC_2"/>
    <property type="match status" value="1"/>
</dbReference>
<dbReference type="PANTHER" id="PTHR43531">
    <property type="entry name" value="PROTEIN ICFG"/>
    <property type="match status" value="1"/>
</dbReference>
<dbReference type="InterPro" id="IPR003660">
    <property type="entry name" value="HAMP_dom"/>
</dbReference>
<dbReference type="CDD" id="cd11386">
    <property type="entry name" value="MCP_signal"/>
    <property type="match status" value="1"/>
</dbReference>
<dbReference type="RefSeq" id="WP_093389266.1">
    <property type="nucleotide sequence ID" value="NZ_FOTW01000018.1"/>
</dbReference>
<dbReference type="GO" id="GO:0005886">
    <property type="term" value="C:plasma membrane"/>
    <property type="evidence" value="ECO:0007669"/>
    <property type="project" value="TreeGrafter"/>
</dbReference>
<dbReference type="AlphaFoldDB" id="A0A1I4Q7X3"/>
<dbReference type="GO" id="GO:0007165">
    <property type="term" value="P:signal transduction"/>
    <property type="evidence" value="ECO:0007669"/>
    <property type="project" value="UniProtKB-KW"/>
</dbReference>
<dbReference type="OrthoDB" id="5441488at2"/>
<evidence type="ECO:0000256" key="2">
    <source>
        <dbReference type="ARBA" id="ARBA00022481"/>
    </source>
</evidence>
<dbReference type="EMBL" id="FOTW01000018">
    <property type="protein sequence ID" value="SFM35733.1"/>
    <property type="molecule type" value="Genomic_DNA"/>
</dbReference>
<dbReference type="GO" id="GO:0006935">
    <property type="term" value="P:chemotaxis"/>
    <property type="evidence" value="ECO:0007669"/>
    <property type="project" value="TreeGrafter"/>
</dbReference>
<keyword evidence="6" id="KW-0472">Membrane</keyword>
<dbReference type="CDD" id="cd19411">
    <property type="entry name" value="MCP2201-like_sensor"/>
    <property type="match status" value="1"/>
</dbReference>
<keyword evidence="2" id="KW-0488">Methylation</keyword>